<keyword evidence="2" id="KW-1185">Reference proteome</keyword>
<evidence type="ECO:0000313" key="1">
    <source>
        <dbReference type="EMBL" id="PSJ16274.1"/>
    </source>
</evidence>
<evidence type="ECO:0000313" key="2">
    <source>
        <dbReference type="Proteomes" id="UP000241912"/>
    </source>
</evidence>
<dbReference type="Proteomes" id="UP000241912">
    <property type="component" value="Unassembled WGS sequence"/>
</dbReference>
<protein>
    <submittedName>
        <fullName evidence="1">Uncharacterized protein</fullName>
    </submittedName>
</protein>
<sequence>MIRWLLKVAVLFIILTLIIAIGRALKADKDLEKRILSNFSYHGNLLSDIHFVNKKHFHQITNNYLLG</sequence>
<gene>
    <name evidence="1" type="ORF">C7H79_14275</name>
</gene>
<comment type="caution">
    <text evidence="1">The sequence shown here is derived from an EMBL/GenBank/DDBJ whole genome shotgun (WGS) entry which is preliminary data.</text>
</comment>
<organism evidence="1 2">
    <name type="scientific">Nitrosomonas supralitoralis</name>
    <dbReference type="NCBI Taxonomy" id="2116706"/>
    <lineage>
        <taxon>Bacteria</taxon>
        <taxon>Pseudomonadati</taxon>
        <taxon>Pseudomonadota</taxon>
        <taxon>Betaproteobacteria</taxon>
        <taxon>Nitrosomonadales</taxon>
        <taxon>Nitrosomonadaceae</taxon>
        <taxon>Nitrosomonas</taxon>
    </lineage>
</organism>
<dbReference type="AlphaFoldDB" id="A0A2P7NS27"/>
<accession>A0A2P7NS27</accession>
<reference evidence="1 2" key="1">
    <citation type="submission" date="2018-03" db="EMBL/GenBank/DDBJ databases">
        <title>Draft genome of Nitrosomonas supralitoralis APG5.</title>
        <authorList>
            <person name="Urakawa H."/>
            <person name="Lopez J.V."/>
        </authorList>
    </citation>
    <scope>NUCLEOTIDE SEQUENCE [LARGE SCALE GENOMIC DNA]</scope>
    <source>
        <strain evidence="1 2">APG5</strain>
    </source>
</reference>
<dbReference type="EMBL" id="PXXU01000058">
    <property type="protein sequence ID" value="PSJ16274.1"/>
    <property type="molecule type" value="Genomic_DNA"/>
</dbReference>
<proteinExistence type="predicted"/>
<name>A0A2P7NS27_9PROT</name>